<dbReference type="GO" id="GO:0005634">
    <property type="term" value="C:nucleus"/>
    <property type="evidence" value="ECO:0007669"/>
    <property type="project" value="TreeGrafter"/>
</dbReference>
<keyword evidence="8" id="KW-1133">Transmembrane helix</keyword>
<evidence type="ECO:0000256" key="2">
    <source>
        <dbReference type="ARBA" id="ARBA00022741"/>
    </source>
</evidence>
<dbReference type="SMART" id="SM00220">
    <property type="entry name" value="S_TKc"/>
    <property type="match status" value="1"/>
</dbReference>
<feature type="domain" description="Protein kinase" evidence="9">
    <location>
        <begin position="232"/>
        <end position="513"/>
    </location>
</feature>
<dbReference type="InterPro" id="IPR000719">
    <property type="entry name" value="Prot_kinase_dom"/>
</dbReference>
<evidence type="ECO:0000256" key="1">
    <source>
        <dbReference type="ARBA" id="ARBA00022679"/>
    </source>
</evidence>
<dbReference type="GO" id="GO:0004694">
    <property type="term" value="F:eukaryotic translation initiation factor 2alpha kinase activity"/>
    <property type="evidence" value="ECO:0007669"/>
    <property type="project" value="TreeGrafter"/>
</dbReference>
<dbReference type="Proteomes" id="UP001432027">
    <property type="component" value="Unassembled WGS sequence"/>
</dbReference>
<dbReference type="PANTHER" id="PTHR11042:SF91">
    <property type="entry name" value="EUKARYOTIC TRANSLATION INITIATION FACTOR 2-ALPHA KINASE"/>
    <property type="match status" value="1"/>
</dbReference>
<dbReference type="Gene3D" id="3.30.200.20">
    <property type="entry name" value="Phosphorylase Kinase, domain 1"/>
    <property type="match status" value="1"/>
</dbReference>
<evidence type="ECO:0000259" key="9">
    <source>
        <dbReference type="PROSITE" id="PS50011"/>
    </source>
</evidence>
<reference evidence="10" key="1">
    <citation type="submission" date="2023-10" db="EMBL/GenBank/DDBJ databases">
        <title>Genome assembly of Pristionchus species.</title>
        <authorList>
            <person name="Yoshida K."/>
            <person name="Sommer R.J."/>
        </authorList>
    </citation>
    <scope>NUCLEOTIDE SEQUENCE</scope>
    <source>
        <strain evidence="10">RS0144</strain>
    </source>
</reference>
<keyword evidence="1" id="KW-0808">Transferase</keyword>
<feature type="region of interest" description="Disordered" evidence="7">
    <location>
        <begin position="43"/>
        <end position="73"/>
    </location>
</feature>
<feature type="compositionally biased region" description="Polar residues" evidence="7">
    <location>
        <begin position="147"/>
        <end position="156"/>
    </location>
</feature>
<feature type="binding site" evidence="6">
    <location>
        <position position="261"/>
    </location>
    <ligand>
        <name>ATP</name>
        <dbReference type="ChEBI" id="CHEBI:30616"/>
    </ligand>
</feature>
<evidence type="ECO:0000256" key="8">
    <source>
        <dbReference type="SAM" id="Phobius"/>
    </source>
</evidence>
<dbReference type="SUPFAM" id="SSF56112">
    <property type="entry name" value="Protein kinase-like (PK-like)"/>
    <property type="match status" value="1"/>
</dbReference>
<feature type="compositionally biased region" description="Polar residues" evidence="7">
    <location>
        <begin position="190"/>
        <end position="199"/>
    </location>
</feature>
<accession>A0AAV5SUN9</accession>
<keyword evidence="3" id="KW-0418">Kinase</keyword>
<proteinExistence type="inferred from homology"/>
<dbReference type="PROSITE" id="PS50011">
    <property type="entry name" value="PROTEIN_KINASE_DOM"/>
    <property type="match status" value="1"/>
</dbReference>
<dbReference type="FunFam" id="1.10.510.10:FF:001020">
    <property type="entry name" value="Transmembrane ion channel"/>
    <property type="match status" value="1"/>
</dbReference>
<dbReference type="AlphaFoldDB" id="A0AAV5SUN9"/>
<dbReference type="InterPro" id="IPR011009">
    <property type="entry name" value="Kinase-like_dom_sf"/>
</dbReference>
<dbReference type="InterPro" id="IPR017441">
    <property type="entry name" value="Protein_kinase_ATP_BS"/>
</dbReference>
<keyword evidence="4 6" id="KW-0067">ATP-binding</keyword>
<dbReference type="InterPro" id="IPR008271">
    <property type="entry name" value="Ser/Thr_kinase_AS"/>
</dbReference>
<dbReference type="InterPro" id="IPR050339">
    <property type="entry name" value="CC_SR_Kinase"/>
</dbReference>
<gene>
    <name evidence="10" type="ORF">PENTCL1PPCAC_8322</name>
</gene>
<feature type="non-terminal residue" evidence="10">
    <location>
        <position position="1"/>
    </location>
</feature>
<comment type="similarity">
    <text evidence="5">Belongs to the protein kinase superfamily. Ser/Thr protein kinase family. GCN2 subfamily.</text>
</comment>
<dbReference type="Pfam" id="PF00069">
    <property type="entry name" value="Pkinase"/>
    <property type="match status" value="1"/>
</dbReference>
<keyword evidence="11" id="KW-1185">Reference proteome</keyword>
<dbReference type="GO" id="GO:0005524">
    <property type="term" value="F:ATP binding"/>
    <property type="evidence" value="ECO:0007669"/>
    <property type="project" value="UniProtKB-UniRule"/>
</dbReference>
<dbReference type="PROSITE" id="PS00108">
    <property type="entry name" value="PROTEIN_KINASE_ST"/>
    <property type="match status" value="1"/>
</dbReference>
<keyword evidence="8" id="KW-0472">Membrane</keyword>
<evidence type="ECO:0000256" key="3">
    <source>
        <dbReference type="ARBA" id="ARBA00022777"/>
    </source>
</evidence>
<keyword evidence="8" id="KW-0812">Transmembrane</keyword>
<feature type="compositionally biased region" description="Basic and acidic residues" evidence="7">
    <location>
        <begin position="157"/>
        <end position="167"/>
    </location>
</feature>
<sequence>AATPAPDVAAAMEAAVLAEDTLDEAKAQQRKLREELQALKSAARKAQESQKAAQTEADSLRFTTAEQSDDRGLSTGSISGIVAGVVIFIIIVAVVVGGFFVFRNRNSILRREVVQSNEEIPLVPAATPNLARPMQAIEEALRAQGISPATPSSIRTMEQRGTSDQEQRPSFASNMHDTNRSDSGYDDVSPRTTGGQSVDRTCSPAVAALFVADEERTSQPRPVFESDFLKNWKPIKILGQGGYGCVFEAEYKLIKERFAVKRIPLRYPSGLKKDADVIAEAAYLSKMDHPNIVRYHHSWIEHPPVGWQREADDMMLREMNSDEHLFCGDRSAFFYIQMELCQSTLADWMRDNSRRDLKRMKHWFKQIVSAVGYMHLNGMIHRDLKPGNILFADEDRLKICDLGITTVRAINEGQENAKTRTFGKGTSMYMAPEQKGYNYKCKVDIFALGLILAELCVPMSDEQAEEVFDNYRKGRKSDVLSNLPEVETFVGWLTKVVPDDRPECSEILKNIFLA</sequence>
<keyword evidence="2 6" id="KW-0547">Nucleotide-binding</keyword>
<evidence type="ECO:0000313" key="11">
    <source>
        <dbReference type="Proteomes" id="UP001432027"/>
    </source>
</evidence>
<evidence type="ECO:0000256" key="6">
    <source>
        <dbReference type="PROSITE-ProRule" id="PRU10141"/>
    </source>
</evidence>
<evidence type="ECO:0000256" key="4">
    <source>
        <dbReference type="ARBA" id="ARBA00022840"/>
    </source>
</evidence>
<feature type="transmembrane region" description="Helical" evidence="8">
    <location>
        <begin position="78"/>
        <end position="102"/>
    </location>
</feature>
<dbReference type="PANTHER" id="PTHR11042">
    <property type="entry name" value="EUKARYOTIC TRANSLATION INITIATION FACTOR 2-ALPHA KINASE EIF2-ALPHA KINASE -RELATED"/>
    <property type="match status" value="1"/>
</dbReference>
<dbReference type="PROSITE" id="PS00107">
    <property type="entry name" value="PROTEIN_KINASE_ATP"/>
    <property type="match status" value="1"/>
</dbReference>
<comment type="caution">
    <text evidence="10">The sequence shown here is derived from an EMBL/GenBank/DDBJ whole genome shotgun (WGS) entry which is preliminary data.</text>
</comment>
<dbReference type="Gene3D" id="1.10.510.10">
    <property type="entry name" value="Transferase(Phosphotransferase) domain 1"/>
    <property type="match status" value="1"/>
</dbReference>
<dbReference type="GO" id="GO:0005737">
    <property type="term" value="C:cytoplasm"/>
    <property type="evidence" value="ECO:0007669"/>
    <property type="project" value="TreeGrafter"/>
</dbReference>
<feature type="region of interest" description="Disordered" evidence="7">
    <location>
        <begin position="144"/>
        <end position="199"/>
    </location>
</feature>
<name>A0AAV5SUN9_9BILA</name>
<evidence type="ECO:0000256" key="5">
    <source>
        <dbReference type="ARBA" id="ARBA00037982"/>
    </source>
</evidence>
<organism evidence="10 11">
    <name type="scientific">Pristionchus entomophagus</name>
    <dbReference type="NCBI Taxonomy" id="358040"/>
    <lineage>
        <taxon>Eukaryota</taxon>
        <taxon>Metazoa</taxon>
        <taxon>Ecdysozoa</taxon>
        <taxon>Nematoda</taxon>
        <taxon>Chromadorea</taxon>
        <taxon>Rhabditida</taxon>
        <taxon>Rhabditina</taxon>
        <taxon>Diplogasteromorpha</taxon>
        <taxon>Diplogasteroidea</taxon>
        <taxon>Neodiplogasteridae</taxon>
        <taxon>Pristionchus</taxon>
    </lineage>
</organism>
<evidence type="ECO:0000313" key="10">
    <source>
        <dbReference type="EMBL" id="GMS86147.1"/>
    </source>
</evidence>
<dbReference type="EMBL" id="BTSX01000002">
    <property type="protein sequence ID" value="GMS86147.1"/>
    <property type="molecule type" value="Genomic_DNA"/>
</dbReference>
<feature type="compositionally biased region" description="Polar residues" evidence="7">
    <location>
        <begin position="49"/>
        <end position="66"/>
    </location>
</feature>
<protein>
    <recommendedName>
        <fullName evidence="9">Protein kinase domain-containing protein</fullName>
    </recommendedName>
</protein>
<evidence type="ECO:0000256" key="7">
    <source>
        <dbReference type="SAM" id="MobiDB-lite"/>
    </source>
</evidence>